<reference evidence="1 2" key="1">
    <citation type="journal article" date="2013" name="Genome Biol.">
        <title>The genome sequence of the most widely cultivated cacao type and its use to identify candidate genes regulating pod color.</title>
        <authorList>
            <person name="Motamayor J.C."/>
            <person name="Mockaitis K."/>
            <person name="Schmutz J."/>
            <person name="Haiminen N."/>
            <person name="Iii D.L."/>
            <person name="Cornejo O."/>
            <person name="Findley S.D."/>
            <person name="Zheng P."/>
            <person name="Utro F."/>
            <person name="Royaert S."/>
            <person name="Saski C."/>
            <person name="Jenkins J."/>
            <person name="Podicheti R."/>
            <person name="Zhao M."/>
            <person name="Scheffler B.E."/>
            <person name="Stack J.C."/>
            <person name="Feltus F.A."/>
            <person name="Mustiga G.M."/>
            <person name="Amores F."/>
            <person name="Phillips W."/>
            <person name="Marelli J.P."/>
            <person name="May G.D."/>
            <person name="Shapiro H."/>
            <person name="Ma J."/>
            <person name="Bustamante C.D."/>
            <person name="Schnell R.J."/>
            <person name="Main D."/>
            <person name="Gilbert D."/>
            <person name="Parida L."/>
            <person name="Kuhn D.N."/>
        </authorList>
    </citation>
    <scope>NUCLEOTIDE SEQUENCE [LARGE SCALE GENOMIC DNA]</scope>
    <source>
        <strain evidence="2">cv. Matina 1-6</strain>
    </source>
</reference>
<proteinExistence type="predicted"/>
<accession>A0A061EK65</accession>
<sequence length="76" mass="8582">MTEPSKCAFPEYNKYSKYKYCHMLCVNAPGKSCSPCPARYQYNHTEDVCKPKEYNYSSPTVLAKKTQAGAIIIGAY</sequence>
<protein>
    <submittedName>
        <fullName evidence="1">Uncharacterized protein</fullName>
    </submittedName>
</protein>
<name>A0A061EK65_THECC</name>
<dbReference type="Proteomes" id="UP000026915">
    <property type="component" value="Chromosome 4"/>
</dbReference>
<organism evidence="1 2">
    <name type="scientific">Theobroma cacao</name>
    <name type="common">Cacao</name>
    <name type="synonym">Cocoa</name>
    <dbReference type="NCBI Taxonomy" id="3641"/>
    <lineage>
        <taxon>Eukaryota</taxon>
        <taxon>Viridiplantae</taxon>
        <taxon>Streptophyta</taxon>
        <taxon>Embryophyta</taxon>
        <taxon>Tracheophyta</taxon>
        <taxon>Spermatophyta</taxon>
        <taxon>Magnoliopsida</taxon>
        <taxon>eudicotyledons</taxon>
        <taxon>Gunneridae</taxon>
        <taxon>Pentapetalae</taxon>
        <taxon>rosids</taxon>
        <taxon>malvids</taxon>
        <taxon>Malvales</taxon>
        <taxon>Malvaceae</taxon>
        <taxon>Byttnerioideae</taxon>
        <taxon>Theobroma</taxon>
    </lineage>
</organism>
<dbReference type="EMBL" id="CM001882">
    <property type="protein sequence ID" value="EOY05058.1"/>
    <property type="molecule type" value="Genomic_DNA"/>
</dbReference>
<dbReference type="Gramene" id="EOY05058">
    <property type="protein sequence ID" value="EOY05058"/>
    <property type="gene ID" value="TCM_020161"/>
</dbReference>
<dbReference type="HOGENOM" id="CLU_2659491_0_0_1"/>
<gene>
    <name evidence="1" type="ORF">TCM_020161</name>
</gene>
<keyword evidence="2" id="KW-1185">Reference proteome</keyword>
<evidence type="ECO:0000313" key="2">
    <source>
        <dbReference type="Proteomes" id="UP000026915"/>
    </source>
</evidence>
<dbReference type="InParanoid" id="A0A061EK65"/>
<dbReference type="AlphaFoldDB" id="A0A061EK65"/>
<evidence type="ECO:0000313" key="1">
    <source>
        <dbReference type="EMBL" id="EOY05058.1"/>
    </source>
</evidence>